<keyword evidence="3 7" id="KW-0812">Transmembrane</keyword>
<evidence type="ECO:0000256" key="6">
    <source>
        <dbReference type="ARBA" id="ARBA00034125"/>
    </source>
</evidence>
<protein>
    <submittedName>
        <fullName evidence="9">Threonine/serine exporter family protein</fullName>
    </submittedName>
</protein>
<dbReference type="InterPro" id="IPR010619">
    <property type="entry name" value="ThrE-like_N"/>
</dbReference>
<feature type="transmembrane region" description="Helical" evidence="7">
    <location>
        <begin position="195"/>
        <end position="213"/>
    </location>
</feature>
<evidence type="ECO:0000256" key="5">
    <source>
        <dbReference type="ARBA" id="ARBA00023136"/>
    </source>
</evidence>
<proteinExistence type="inferred from homology"/>
<evidence type="ECO:0000259" key="8">
    <source>
        <dbReference type="Pfam" id="PF06738"/>
    </source>
</evidence>
<dbReference type="GO" id="GO:0015744">
    <property type="term" value="P:succinate transport"/>
    <property type="evidence" value="ECO:0007669"/>
    <property type="project" value="TreeGrafter"/>
</dbReference>
<dbReference type="PANTHER" id="PTHR34390">
    <property type="entry name" value="UPF0442 PROTEIN YJJB-RELATED"/>
    <property type="match status" value="1"/>
</dbReference>
<organism evidence="9 10">
    <name type="scientific">Candidatus Allofournierella pullistercoris</name>
    <dbReference type="NCBI Taxonomy" id="2838597"/>
    <lineage>
        <taxon>Bacteria</taxon>
        <taxon>Bacillati</taxon>
        <taxon>Bacillota</taxon>
        <taxon>Clostridia</taxon>
        <taxon>Eubacteriales</taxon>
        <taxon>Oscillospiraceae</taxon>
        <taxon>Allofournierella</taxon>
    </lineage>
</organism>
<comment type="caution">
    <text evidence="9">The sequence shown here is derived from an EMBL/GenBank/DDBJ whole genome shotgun (WGS) entry which is preliminary data.</text>
</comment>
<dbReference type="GO" id="GO:0005886">
    <property type="term" value="C:plasma membrane"/>
    <property type="evidence" value="ECO:0007669"/>
    <property type="project" value="UniProtKB-SubCell"/>
</dbReference>
<evidence type="ECO:0000256" key="3">
    <source>
        <dbReference type="ARBA" id="ARBA00022692"/>
    </source>
</evidence>
<feature type="transmembrane region" description="Helical" evidence="7">
    <location>
        <begin position="234"/>
        <end position="256"/>
    </location>
</feature>
<sequence>MEQSQRENQVFELVALAGEVLLASGAEISRVIDTMQRISAAYGCNQLDCFVVSNGVLLSTGGGGRQYQAKVSHIPLGSSRLDRINSVNQLSREISAGQHTPEQAYRQLQEIAQMPVRPVWYRSLCCSIGSGAFGYVFGGSALDAVACGVGGLLLFLYLQLLVRRRLSKIALHMSGGALATLISMALMTLGLGEHLPIIIAGSVAQLLPGMAFTNAIRDIADENYISGSVRMLDVILVIVCLASGVYFAGSLVSSFAGGELFGTLPL</sequence>
<accession>A0A948T140</accession>
<dbReference type="EMBL" id="JAHLFP010000004">
    <property type="protein sequence ID" value="MBU3805386.1"/>
    <property type="molecule type" value="Genomic_DNA"/>
</dbReference>
<evidence type="ECO:0000256" key="4">
    <source>
        <dbReference type="ARBA" id="ARBA00022989"/>
    </source>
</evidence>
<evidence type="ECO:0000313" key="10">
    <source>
        <dbReference type="Proteomes" id="UP000713596"/>
    </source>
</evidence>
<dbReference type="Pfam" id="PF06738">
    <property type="entry name" value="ThrE"/>
    <property type="match status" value="1"/>
</dbReference>
<dbReference type="Proteomes" id="UP000713596">
    <property type="component" value="Unassembled WGS sequence"/>
</dbReference>
<evidence type="ECO:0000313" key="9">
    <source>
        <dbReference type="EMBL" id="MBU3805386.1"/>
    </source>
</evidence>
<keyword evidence="4 7" id="KW-1133">Transmembrane helix</keyword>
<evidence type="ECO:0000256" key="2">
    <source>
        <dbReference type="ARBA" id="ARBA00022475"/>
    </source>
</evidence>
<comment type="similarity">
    <text evidence="6">Belongs to the ThrE exporter (TC 2.A.79) family.</text>
</comment>
<evidence type="ECO:0000256" key="7">
    <source>
        <dbReference type="SAM" id="Phobius"/>
    </source>
</evidence>
<reference evidence="9" key="1">
    <citation type="journal article" date="2021" name="PeerJ">
        <title>Extensive microbial diversity within the chicken gut microbiome revealed by metagenomics and culture.</title>
        <authorList>
            <person name="Gilroy R."/>
            <person name="Ravi A."/>
            <person name="Getino M."/>
            <person name="Pursley I."/>
            <person name="Horton D.L."/>
            <person name="Alikhan N.F."/>
            <person name="Baker D."/>
            <person name="Gharbi K."/>
            <person name="Hall N."/>
            <person name="Watson M."/>
            <person name="Adriaenssens E.M."/>
            <person name="Foster-Nyarko E."/>
            <person name="Jarju S."/>
            <person name="Secka A."/>
            <person name="Antonio M."/>
            <person name="Oren A."/>
            <person name="Chaudhuri R.R."/>
            <person name="La Ragione R."/>
            <person name="Hildebrand F."/>
            <person name="Pallen M.J."/>
        </authorList>
    </citation>
    <scope>NUCLEOTIDE SEQUENCE</scope>
    <source>
        <strain evidence="9">B5_2728</strain>
    </source>
</reference>
<feature type="transmembrane region" description="Helical" evidence="7">
    <location>
        <begin position="132"/>
        <end position="157"/>
    </location>
</feature>
<keyword evidence="2" id="KW-1003">Cell membrane</keyword>
<keyword evidence="5 7" id="KW-0472">Membrane</keyword>
<feature type="domain" description="Threonine/serine exporter-like N-terminal" evidence="8">
    <location>
        <begin position="13"/>
        <end position="251"/>
    </location>
</feature>
<dbReference type="InterPro" id="IPR050539">
    <property type="entry name" value="ThrE_Dicarb/AminoAcid_Exp"/>
</dbReference>
<dbReference type="PANTHER" id="PTHR34390:SF2">
    <property type="entry name" value="SUCCINATE TRANSPORTER SUBUNIT YJJP-RELATED"/>
    <property type="match status" value="1"/>
</dbReference>
<dbReference type="GO" id="GO:0022857">
    <property type="term" value="F:transmembrane transporter activity"/>
    <property type="evidence" value="ECO:0007669"/>
    <property type="project" value="InterPro"/>
</dbReference>
<gene>
    <name evidence="9" type="ORF">H9882_00570</name>
</gene>
<feature type="transmembrane region" description="Helical" evidence="7">
    <location>
        <begin position="169"/>
        <end position="189"/>
    </location>
</feature>
<evidence type="ECO:0000256" key="1">
    <source>
        <dbReference type="ARBA" id="ARBA00004651"/>
    </source>
</evidence>
<comment type="subcellular location">
    <subcellularLocation>
        <location evidence="1">Cell membrane</location>
        <topology evidence="1">Multi-pass membrane protein</topology>
    </subcellularLocation>
</comment>
<name>A0A948T140_9FIRM</name>
<reference evidence="9" key="2">
    <citation type="submission" date="2021-04" db="EMBL/GenBank/DDBJ databases">
        <authorList>
            <person name="Gilroy R."/>
        </authorList>
    </citation>
    <scope>NUCLEOTIDE SEQUENCE</scope>
    <source>
        <strain evidence="9">B5_2728</strain>
    </source>
</reference>
<dbReference type="AlphaFoldDB" id="A0A948T140"/>